<dbReference type="RefSeq" id="WP_250874879.1">
    <property type="nucleotide sequence ID" value="NZ_JALXFV010000008.1"/>
</dbReference>
<evidence type="ECO:0000259" key="2">
    <source>
        <dbReference type="Pfam" id="PF24035"/>
    </source>
</evidence>
<feature type="region of interest" description="Disordered" evidence="1">
    <location>
        <begin position="1"/>
        <end position="27"/>
    </location>
</feature>
<feature type="domain" description="DUF7344" evidence="2">
    <location>
        <begin position="29"/>
        <end position="102"/>
    </location>
</feature>
<dbReference type="EMBL" id="JBHUDC010000008">
    <property type="protein sequence ID" value="MFD1514952.1"/>
    <property type="molecule type" value="Genomic_DNA"/>
</dbReference>
<name>A0ABD6AZE7_9EURY</name>
<sequence length="116" mass="12240">MSEIEKHAGVPAAPVSPLSSETESGGRLDVFADGRRRRALAYLAECDAPVSFDELVVAIAASETQSAPDTLAEDATKPVAIALHHVHLPKLLHEGYVRADADGLVLDVEETALDAL</sequence>
<dbReference type="Proteomes" id="UP001597187">
    <property type="component" value="Unassembled WGS sequence"/>
</dbReference>
<dbReference type="InterPro" id="IPR055768">
    <property type="entry name" value="DUF7344"/>
</dbReference>
<dbReference type="AlphaFoldDB" id="A0ABD6AZE7"/>
<reference evidence="3 4" key="1">
    <citation type="journal article" date="2019" name="Int. J. Syst. Evol. Microbiol.">
        <title>The Global Catalogue of Microorganisms (GCM) 10K type strain sequencing project: providing services to taxonomists for standard genome sequencing and annotation.</title>
        <authorList>
            <consortium name="The Broad Institute Genomics Platform"/>
            <consortium name="The Broad Institute Genome Sequencing Center for Infectious Disease"/>
            <person name="Wu L."/>
            <person name="Ma J."/>
        </authorList>
    </citation>
    <scope>NUCLEOTIDE SEQUENCE [LARGE SCALE GENOMIC DNA]</scope>
    <source>
        <strain evidence="3 4">CGMCC 1.12563</strain>
    </source>
</reference>
<dbReference type="Pfam" id="PF24035">
    <property type="entry name" value="DUF7344"/>
    <property type="match status" value="1"/>
</dbReference>
<evidence type="ECO:0000313" key="4">
    <source>
        <dbReference type="Proteomes" id="UP001597187"/>
    </source>
</evidence>
<evidence type="ECO:0000256" key="1">
    <source>
        <dbReference type="SAM" id="MobiDB-lite"/>
    </source>
</evidence>
<accession>A0ABD6AZE7</accession>
<proteinExistence type="predicted"/>
<evidence type="ECO:0000313" key="3">
    <source>
        <dbReference type="EMBL" id="MFD1514952.1"/>
    </source>
</evidence>
<keyword evidence="4" id="KW-1185">Reference proteome</keyword>
<organism evidence="3 4">
    <name type="scientific">Halomarina rubra</name>
    <dbReference type="NCBI Taxonomy" id="2071873"/>
    <lineage>
        <taxon>Archaea</taxon>
        <taxon>Methanobacteriati</taxon>
        <taxon>Methanobacteriota</taxon>
        <taxon>Stenosarchaea group</taxon>
        <taxon>Halobacteria</taxon>
        <taxon>Halobacteriales</taxon>
        <taxon>Natronomonadaceae</taxon>
        <taxon>Halomarina</taxon>
    </lineage>
</organism>
<comment type="caution">
    <text evidence="3">The sequence shown here is derived from an EMBL/GenBank/DDBJ whole genome shotgun (WGS) entry which is preliminary data.</text>
</comment>
<gene>
    <name evidence="3" type="ORF">ACFSBT_16855</name>
</gene>
<protein>
    <recommendedName>
        <fullName evidence="2">DUF7344 domain-containing protein</fullName>
    </recommendedName>
</protein>